<dbReference type="CDD" id="cd23763">
    <property type="entry name" value="ASKHA_ATPase_ROK"/>
    <property type="match status" value="1"/>
</dbReference>
<dbReference type="InterPro" id="IPR043129">
    <property type="entry name" value="ATPase_NBD"/>
</dbReference>
<dbReference type="Gene3D" id="3.30.420.40">
    <property type="match status" value="4"/>
</dbReference>
<dbReference type="InterPro" id="IPR000600">
    <property type="entry name" value="ROK"/>
</dbReference>
<dbReference type="PANTHER" id="PTHR18964:SF149">
    <property type="entry name" value="BIFUNCTIONAL UDP-N-ACETYLGLUCOSAMINE 2-EPIMERASE_N-ACETYLMANNOSAMINE KINASE"/>
    <property type="match status" value="1"/>
</dbReference>
<dbReference type="InterPro" id="IPR036390">
    <property type="entry name" value="WH_DNA-bd_sf"/>
</dbReference>
<keyword evidence="4" id="KW-1185">Reference proteome</keyword>
<organism evidence="3 4">
    <name type="scientific">Propioniciclava flava</name>
    <dbReference type="NCBI Taxonomy" id="2072026"/>
    <lineage>
        <taxon>Bacteria</taxon>
        <taxon>Bacillati</taxon>
        <taxon>Actinomycetota</taxon>
        <taxon>Actinomycetes</taxon>
        <taxon>Propionibacteriales</taxon>
        <taxon>Propionibacteriaceae</taxon>
        <taxon>Propioniciclava</taxon>
    </lineage>
</organism>
<dbReference type="EMBL" id="PPCV01000001">
    <property type="protein sequence ID" value="RXW33641.1"/>
    <property type="molecule type" value="Genomic_DNA"/>
</dbReference>
<protein>
    <recommendedName>
        <fullName evidence="2">HTH iclR-type domain-containing protein</fullName>
    </recommendedName>
</protein>
<dbReference type="Proteomes" id="UP000290624">
    <property type="component" value="Unassembled WGS sequence"/>
</dbReference>
<sequence>MRSPVLPASADPSTVRIWNERAVLATLTDGLPRRAAHIAEATGLTPASVRAVLGTLTAKGWVCGLEPEQAGAMGRPARTFQRAHPDGLILGVDLGGHAVRVVVSDLFGEPQVVGEAPVASPDPFALRAALADALSPVDHSRVWMTGLAISGALDAEGRLARSLALPQLVGRRPADALADVLPGQVWTTHDTRSALWAEFMRGAARDARDVMFVSLGRRPSLSLLLDGRLHLGAHGSAGELSLNELLPATNGYRWAVADGRDPQGDALRAAAAGDPAARAGARAFLAEITPQLAYAAGLTDPALVVIGGALAPALESALPEFVEALGSRLQVAPAVRLTELDQFATATGALLLAQQRVSAALWDHPGALPPLTRTAFEDALASSKAQREHG</sequence>
<name>A0A4Q2EJB9_9ACTN</name>
<evidence type="ECO:0000313" key="4">
    <source>
        <dbReference type="Proteomes" id="UP000290624"/>
    </source>
</evidence>
<dbReference type="Pfam" id="PF09339">
    <property type="entry name" value="HTH_IclR"/>
    <property type="match status" value="1"/>
</dbReference>
<comment type="similarity">
    <text evidence="1">Belongs to the ROK (NagC/XylR) family.</text>
</comment>
<dbReference type="InterPro" id="IPR005471">
    <property type="entry name" value="Tscrpt_reg_IclR_N"/>
</dbReference>
<comment type="caution">
    <text evidence="3">The sequence shown here is derived from an EMBL/GenBank/DDBJ whole genome shotgun (WGS) entry which is preliminary data.</text>
</comment>
<dbReference type="GO" id="GO:0003677">
    <property type="term" value="F:DNA binding"/>
    <property type="evidence" value="ECO:0007669"/>
    <property type="project" value="InterPro"/>
</dbReference>
<evidence type="ECO:0000256" key="1">
    <source>
        <dbReference type="ARBA" id="ARBA00006479"/>
    </source>
</evidence>
<dbReference type="OrthoDB" id="37575at2"/>
<reference evidence="3 4" key="1">
    <citation type="submission" date="2018-01" db="EMBL/GenBank/DDBJ databases">
        <title>Lactibacter flavus gen. nov., sp. nov., a novel bacterium of the family Propionibacteriaceae isolated from raw milk and dairy products.</title>
        <authorList>
            <person name="Wenning M."/>
            <person name="Breitenwieser F."/>
            <person name="Huptas C."/>
            <person name="von Neubeck M."/>
            <person name="Busse H.-J."/>
            <person name="Scherer S."/>
        </authorList>
    </citation>
    <scope>NUCLEOTIDE SEQUENCE [LARGE SCALE GENOMIC DNA]</scope>
    <source>
        <strain evidence="3 4">VG341</strain>
    </source>
</reference>
<evidence type="ECO:0000259" key="2">
    <source>
        <dbReference type="Pfam" id="PF09339"/>
    </source>
</evidence>
<dbReference type="InterPro" id="IPR036388">
    <property type="entry name" value="WH-like_DNA-bd_sf"/>
</dbReference>
<dbReference type="SUPFAM" id="SSF53067">
    <property type="entry name" value="Actin-like ATPase domain"/>
    <property type="match status" value="1"/>
</dbReference>
<accession>A0A4Q2EJB9</accession>
<gene>
    <name evidence="3" type="ORF">C1706_02540</name>
</gene>
<dbReference type="GO" id="GO:0006355">
    <property type="term" value="P:regulation of DNA-templated transcription"/>
    <property type="evidence" value="ECO:0007669"/>
    <property type="project" value="InterPro"/>
</dbReference>
<proteinExistence type="inferred from homology"/>
<dbReference type="PANTHER" id="PTHR18964">
    <property type="entry name" value="ROK (REPRESSOR, ORF, KINASE) FAMILY"/>
    <property type="match status" value="1"/>
</dbReference>
<dbReference type="Gene3D" id="1.10.10.10">
    <property type="entry name" value="Winged helix-like DNA-binding domain superfamily/Winged helix DNA-binding domain"/>
    <property type="match status" value="1"/>
</dbReference>
<feature type="domain" description="HTH iclR-type" evidence="2">
    <location>
        <begin position="23"/>
        <end position="62"/>
    </location>
</feature>
<dbReference type="AlphaFoldDB" id="A0A4Q2EJB9"/>
<dbReference type="SUPFAM" id="SSF46785">
    <property type="entry name" value="Winged helix' DNA-binding domain"/>
    <property type="match status" value="1"/>
</dbReference>
<dbReference type="Pfam" id="PF00480">
    <property type="entry name" value="ROK"/>
    <property type="match status" value="1"/>
</dbReference>
<dbReference type="RefSeq" id="WP_129457610.1">
    <property type="nucleotide sequence ID" value="NZ_PPCV01000001.1"/>
</dbReference>
<evidence type="ECO:0000313" key="3">
    <source>
        <dbReference type="EMBL" id="RXW33641.1"/>
    </source>
</evidence>